<organism evidence="2 3">
    <name type="scientific">Crinalium epipsammum PCC 9333</name>
    <dbReference type="NCBI Taxonomy" id="1173022"/>
    <lineage>
        <taxon>Bacteria</taxon>
        <taxon>Bacillati</taxon>
        <taxon>Cyanobacteriota</taxon>
        <taxon>Cyanophyceae</taxon>
        <taxon>Gomontiellales</taxon>
        <taxon>Gomontiellaceae</taxon>
        <taxon>Crinalium</taxon>
    </lineage>
</organism>
<evidence type="ECO:0000313" key="2">
    <source>
        <dbReference type="EMBL" id="AFZ14320.1"/>
    </source>
</evidence>
<evidence type="ECO:0000259" key="1">
    <source>
        <dbReference type="Pfam" id="PF13439"/>
    </source>
</evidence>
<dbReference type="SUPFAM" id="SSF53756">
    <property type="entry name" value="UDP-Glycosyltransferase/glycogen phosphorylase"/>
    <property type="match status" value="1"/>
</dbReference>
<reference evidence="2 3" key="1">
    <citation type="submission" date="2012-06" db="EMBL/GenBank/DDBJ databases">
        <title>Finished chromosome of genome of Crinalium epipsammum PCC 9333.</title>
        <authorList>
            <consortium name="US DOE Joint Genome Institute"/>
            <person name="Gugger M."/>
            <person name="Coursin T."/>
            <person name="Rippka R."/>
            <person name="Tandeau De Marsac N."/>
            <person name="Huntemann M."/>
            <person name="Wei C.-L."/>
            <person name="Han J."/>
            <person name="Detter J.C."/>
            <person name="Han C."/>
            <person name="Tapia R."/>
            <person name="Davenport K."/>
            <person name="Daligault H."/>
            <person name="Erkkila T."/>
            <person name="Gu W."/>
            <person name="Munk A.C.C."/>
            <person name="Teshima H."/>
            <person name="Xu Y."/>
            <person name="Chain P."/>
            <person name="Chen A."/>
            <person name="Krypides N."/>
            <person name="Mavromatis K."/>
            <person name="Markowitz V."/>
            <person name="Szeto E."/>
            <person name="Ivanova N."/>
            <person name="Mikhailova N."/>
            <person name="Ovchinnikova G."/>
            <person name="Pagani I."/>
            <person name="Pati A."/>
            <person name="Goodwin L."/>
            <person name="Peters L."/>
            <person name="Pitluck S."/>
            <person name="Woyke T."/>
            <person name="Kerfeld C."/>
        </authorList>
    </citation>
    <scope>NUCLEOTIDE SEQUENCE [LARGE SCALE GENOMIC DNA]</scope>
    <source>
        <strain evidence="2 3">PCC 9333</strain>
    </source>
</reference>
<dbReference type="PANTHER" id="PTHR12526">
    <property type="entry name" value="GLYCOSYLTRANSFERASE"/>
    <property type="match status" value="1"/>
</dbReference>
<dbReference type="Proteomes" id="UP000010472">
    <property type="component" value="Chromosome"/>
</dbReference>
<dbReference type="KEGG" id="cep:Cri9333_3495"/>
<accession>K9W4D7</accession>
<proteinExistence type="predicted"/>
<sequence length="378" mass="41250">MKIIHIITGLYTGGSEVMLYKLLSTQNRNKIDSVVISLIDRGTLGSSIAALDIPVYTLGMKSGQTTLGAVLRLAKIMRSLNPDIIQGWMYHANIAGLLAASFLGFKVPVLWNIRASQTVLKNEKPSTAATIWLGGKLSHFPAKIINNSHASAIAHQSLGYLFSKTIVIPNGFDIDKFIPSQHDYKNVRLELGVPDNTTLIGLFGRYHPIKGHEVFLKAAKILLKKYPYIHFLLGGKEVDSTNHVLNQQIAQLEIGEQIHLLGERQDVHHLTAALDIASSSSYSEGFPNVVGEAMSCGVPCAVTDVGDSAWIVGNTGRVVPPNNPEALANAWQELIEMGAEGRSKLGSAARSRIIECFSLDSVVTQYETLYETMFAEKK</sequence>
<dbReference type="PATRIC" id="fig|1173022.3.peg.3768"/>
<feature type="domain" description="Glycosyltransferase subfamily 4-like N-terminal" evidence="1">
    <location>
        <begin position="13"/>
        <end position="175"/>
    </location>
</feature>
<dbReference type="OrthoDB" id="9787617at2"/>
<protein>
    <submittedName>
        <fullName evidence="2">Glycosyl transferase group 1</fullName>
    </submittedName>
</protein>
<dbReference type="InterPro" id="IPR028098">
    <property type="entry name" value="Glyco_trans_4-like_N"/>
</dbReference>
<dbReference type="Pfam" id="PF13439">
    <property type="entry name" value="Glyco_transf_4"/>
    <property type="match status" value="1"/>
</dbReference>
<dbReference type="GO" id="GO:0016757">
    <property type="term" value="F:glycosyltransferase activity"/>
    <property type="evidence" value="ECO:0007669"/>
    <property type="project" value="TreeGrafter"/>
</dbReference>
<dbReference type="HOGENOM" id="CLU_009583_0_3_3"/>
<dbReference type="CDD" id="cd03807">
    <property type="entry name" value="GT4_WbnK-like"/>
    <property type="match status" value="1"/>
</dbReference>
<dbReference type="Pfam" id="PF13692">
    <property type="entry name" value="Glyco_trans_1_4"/>
    <property type="match status" value="1"/>
</dbReference>
<dbReference type="AlphaFoldDB" id="K9W4D7"/>
<dbReference type="STRING" id="1173022.Cri9333_3495"/>
<keyword evidence="2" id="KW-0808">Transferase</keyword>
<name>K9W4D7_9CYAN</name>
<gene>
    <name evidence="2" type="ORF">Cri9333_3495</name>
</gene>
<evidence type="ECO:0000313" key="3">
    <source>
        <dbReference type="Proteomes" id="UP000010472"/>
    </source>
</evidence>
<keyword evidence="3" id="KW-1185">Reference proteome</keyword>
<dbReference type="Gene3D" id="3.40.50.2000">
    <property type="entry name" value="Glycogen Phosphorylase B"/>
    <property type="match status" value="2"/>
</dbReference>
<dbReference type="PANTHER" id="PTHR12526:SF638">
    <property type="entry name" value="SPORE COAT PROTEIN SA"/>
    <property type="match status" value="1"/>
</dbReference>
<dbReference type="eggNOG" id="COG0438">
    <property type="taxonomic scope" value="Bacteria"/>
</dbReference>
<dbReference type="EMBL" id="CP003620">
    <property type="protein sequence ID" value="AFZ14320.1"/>
    <property type="molecule type" value="Genomic_DNA"/>
</dbReference>
<dbReference type="RefSeq" id="WP_015204425.1">
    <property type="nucleotide sequence ID" value="NC_019753.1"/>
</dbReference>